<feature type="compositionally biased region" description="Acidic residues" evidence="9">
    <location>
        <begin position="526"/>
        <end position="540"/>
    </location>
</feature>
<dbReference type="InterPro" id="IPR045116">
    <property type="entry name" value="Clp1/Grc3"/>
</dbReference>
<evidence type="ECO:0000256" key="9">
    <source>
        <dbReference type="SAM" id="MobiDB-lite"/>
    </source>
</evidence>
<dbReference type="Gene3D" id="3.40.50.300">
    <property type="entry name" value="P-loop containing nucleotide triphosphate hydrolases"/>
    <property type="match status" value="1"/>
</dbReference>
<keyword evidence="5" id="KW-0808">Transferase</keyword>
<accession>A0A6A6PNZ5</accession>
<dbReference type="InterPro" id="IPR027417">
    <property type="entry name" value="P-loop_NTPase"/>
</dbReference>
<dbReference type="GO" id="GO:0000448">
    <property type="term" value="P:cleavage in ITS2 between 5.8S rRNA and LSU-rRNA of tricistronic rRNA transcript (SSU-rRNA, 5.8S rRNA, LSU-rRNA)"/>
    <property type="evidence" value="ECO:0007669"/>
    <property type="project" value="TreeGrafter"/>
</dbReference>
<protein>
    <recommendedName>
        <fullName evidence="4">Polynucleotide 5'-hydroxyl-kinase GRC3</fullName>
    </recommendedName>
    <alternativeName>
        <fullName evidence="3">Polynucleotide 5'-hydroxyl-kinase grc3</fullName>
    </alternativeName>
</protein>
<evidence type="ECO:0000313" key="12">
    <source>
        <dbReference type="Proteomes" id="UP000799767"/>
    </source>
</evidence>
<organism evidence="11 12">
    <name type="scientific">Neohortaea acidophila</name>
    <dbReference type="NCBI Taxonomy" id="245834"/>
    <lineage>
        <taxon>Eukaryota</taxon>
        <taxon>Fungi</taxon>
        <taxon>Dikarya</taxon>
        <taxon>Ascomycota</taxon>
        <taxon>Pezizomycotina</taxon>
        <taxon>Dothideomycetes</taxon>
        <taxon>Dothideomycetidae</taxon>
        <taxon>Mycosphaerellales</taxon>
        <taxon>Teratosphaeriaceae</taxon>
        <taxon>Neohortaea</taxon>
    </lineage>
</organism>
<evidence type="ECO:0000256" key="8">
    <source>
        <dbReference type="ARBA" id="ARBA00022840"/>
    </source>
</evidence>
<feature type="compositionally biased region" description="Basic residues" evidence="9">
    <location>
        <begin position="406"/>
        <end position="415"/>
    </location>
</feature>
<evidence type="ECO:0000256" key="5">
    <source>
        <dbReference type="ARBA" id="ARBA00022679"/>
    </source>
</evidence>
<evidence type="ECO:0000256" key="7">
    <source>
        <dbReference type="ARBA" id="ARBA00022777"/>
    </source>
</evidence>
<dbReference type="InterPro" id="IPR032319">
    <property type="entry name" value="CLP1_P"/>
</dbReference>
<dbReference type="PANTHER" id="PTHR12755:SF3">
    <property type="entry name" value="POLYNUCLEOTIDE 5'-HYDROXYL-KINASE NOL9"/>
    <property type="match status" value="1"/>
</dbReference>
<proteinExistence type="inferred from homology"/>
<evidence type="ECO:0000313" key="11">
    <source>
        <dbReference type="EMBL" id="KAF2481799.1"/>
    </source>
</evidence>
<evidence type="ECO:0000256" key="1">
    <source>
        <dbReference type="ARBA" id="ARBA00003798"/>
    </source>
</evidence>
<reference evidence="11" key="1">
    <citation type="journal article" date="2020" name="Stud. Mycol.">
        <title>101 Dothideomycetes genomes: a test case for predicting lifestyles and emergence of pathogens.</title>
        <authorList>
            <person name="Haridas S."/>
            <person name="Albert R."/>
            <person name="Binder M."/>
            <person name="Bloem J."/>
            <person name="Labutti K."/>
            <person name="Salamov A."/>
            <person name="Andreopoulos B."/>
            <person name="Baker S."/>
            <person name="Barry K."/>
            <person name="Bills G."/>
            <person name="Bluhm B."/>
            <person name="Cannon C."/>
            <person name="Castanera R."/>
            <person name="Culley D."/>
            <person name="Daum C."/>
            <person name="Ezra D."/>
            <person name="Gonzalez J."/>
            <person name="Henrissat B."/>
            <person name="Kuo A."/>
            <person name="Liang C."/>
            <person name="Lipzen A."/>
            <person name="Lutzoni F."/>
            <person name="Magnuson J."/>
            <person name="Mondo S."/>
            <person name="Nolan M."/>
            <person name="Ohm R."/>
            <person name="Pangilinan J."/>
            <person name="Park H.-J."/>
            <person name="Ramirez L."/>
            <person name="Alfaro M."/>
            <person name="Sun H."/>
            <person name="Tritt A."/>
            <person name="Yoshinaga Y."/>
            <person name="Zwiers L.-H."/>
            <person name="Turgeon B."/>
            <person name="Goodwin S."/>
            <person name="Spatafora J."/>
            <person name="Crous P."/>
            <person name="Grigoriev I."/>
        </authorList>
    </citation>
    <scope>NUCLEOTIDE SEQUENCE</scope>
    <source>
        <strain evidence="11">CBS 113389</strain>
    </source>
</reference>
<dbReference type="RefSeq" id="XP_033588369.1">
    <property type="nucleotide sequence ID" value="XM_033729816.1"/>
</dbReference>
<feature type="domain" description="Clp1 P-loop" evidence="10">
    <location>
        <begin position="248"/>
        <end position="435"/>
    </location>
</feature>
<keyword evidence="6" id="KW-0547">Nucleotide-binding</keyword>
<feature type="region of interest" description="Disordered" evidence="9">
    <location>
        <begin position="401"/>
        <end position="422"/>
    </location>
</feature>
<evidence type="ECO:0000259" key="10">
    <source>
        <dbReference type="Pfam" id="PF16575"/>
    </source>
</evidence>
<name>A0A6A6PNZ5_9PEZI</name>
<evidence type="ECO:0000256" key="3">
    <source>
        <dbReference type="ARBA" id="ARBA00018706"/>
    </source>
</evidence>
<dbReference type="EMBL" id="MU001637">
    <property type="protein sequence ID" value="KAF2481799.1"/>
    <property type="molecule type" value="Genomic_DNA"/>
</dbReference>
<dbReference type="PANTHER" id="PTHR12755">
    <property type="entry name" value="CLEAVAGE/POLYADENYLATION FACTOR IA SUBUNIT CLP1P"/>
    <property type="match status" value="1"/>
</dbReference>
<feature type="region of interest" description="Disordered" evidence="9">
    <location>
        <begin position="515"/>
        <end position="566"/>
    </location>
</feature>
<dbReference type="OrthoDB" id="4054781at2759"/>
<dbReference type="Proteomes" id="UP000799767">
    <property type="component" value="Unassembled WGS sequence"/>
</dbReference>
<keyword evidence="7" id="KW-0418">Kinase</keyword>
<dbReference type="GeneID" id="54470818"/>
<evidence type="ECO:0000256" key="4">
    <source>
        <dbReference type="ARBA" id="ARBA00019824"/>
    </source>
</evidence>
<dbReference type="GO" id="GO:0051731">
    <property type="term" value="F:polynucleotide 5'-hydroxyl-kinase activity"/>
    <property type="evidence" value="ECO:0007669"/>
    <property type="project" value="InterPro"/>
</dbReference>
<dbReference type="GO" id="GO:0005524">
    <property type="term" value="F:ATP binding"/>
    <property type="evidence" value="ECO:0007669"/>
    <property type="project" value="UniProtKB-KW"/>
</dbReference>
<dbReference type="GO" id="GO:0005634">
    <property type="term" value="C:nucleus"/>
    <property type="evidence" value="ECO:0007669"/>
    <property type="project" value="TreeGrafter"/>
</dbReference>
<gene>
    <name evidence="11" type="ORF">BDY17DRAFT_171569</name>
</gene>
<sequence length="677" mass="73785">MAPKRKAKEAFGQQGQLSAFAAAKIARQQVQPEPTSAPQTITDSVDLATEVASLPYNGERSRYISPDLTSGAVLRSAQLPPRPDAIRLSTFVPNANTVLRDDDECLELSLQKGVAVVLVGEYDVCVLNDTGCISVAGTFLILAQGPRRVYAPTTHALPQLRAERDDTTIRISSFHSRLRQLESLSPFFCNLWNSTANTKRSFTLLRTTDDDLLRRSLNLLELDNETSIRTILNKAASTRKWPSVMAIGSKSSGKSTLNRFIVNKMLSSIRGLSCMYLDLDPGQPEFGPAGLISLVEVKVPILGPPFTHHASSGSAQYRLIRSHAIAATSFKDDPEHYNSCVRDLLKRVRFERDFIVVNTCGWVNGLGASALVEIASHLPLSDLFVLDPVDEALVREIHLRSGGKPTIHHTPRRPPRPSSRTPAEMRAMQSMSYFHRRFPPPIPTNNDQTPLAQPKWSAKPISKVRPWVIDYAGPSRGIHAVLSHAQTPDPAFLSEVLAGALVAIVVLEQPTNFLLSDSSHPTASAAEEEEEEEEEGEAEDPISLTPDSSSLPYVPPSAKTGIPRSLNPGTTHALGLALVRGIDTTHKQLHLLTPLPEAEMTALKSQKVVLVRGAFDAPEWAYLEDGFARGATLAGGGVGAAVAAEERPWVSRRERVGIEGKVWRLRHPPLAAAMGGR</sequence>
<dbReference type="AlphaFoldDB" id="A0A6A6PNZ5"/>
<comment type="similarity">
    <text evidence="2">Belongs to the Clp1 family. NOL9/GRC3 subfamily.</text>
</comment>
<keyword evidence="8" id="KW-0067">ATP-binding</keyword>
<evidence type="ECO:0000256" key="6">
    <source>
        <dbReference type="ARBA" id="ARBA00022741"/>
    </source>
</evidence>
<evidence type="ECO:0000256" key="2">
    <source>
        <dbReference type="ARBA" id="ARBA00011003"/>
    </source>
</evidence>
<comment type="function">
    <text evidence="1">Polynucleotide 5'-kinase involved in rRNA processing.</text>
</comment>
<keyword evidence="12" id="KW-1185">Reference proteome</keyword>
<dbReference type="Pfam" id="PF16575">
    <property type="entry name" value="CLP1_P"/>
    <property type="match status" value="1"/>
</dbReference>